<name>A0A644XK87_9ZZZZ</name>
<evidence type="ECO:0000256" key="1">
    <source>
        <dbReference type="SAM" id="MobiDB-lite"/>
    </source>
</evidence>
<sequence length="81" mass="9290">MKPMKFSVTRIKKLNMTSSDMQHLTRARALEEQAVQDSTTSETYSAIYLVTSLEEDLAEAAAQEHKEQDLRQVQTLRSSWT</sequence>
<feature type="region of interest" description="Disordered" evidence="1">
    <location>
        <begin position="60"/>
        <end position="81"/>
    </location>
</feature>
<comment type="caution">
    <text evidence="2">The sequence shown here is derived from an EMBL/GenBank/DDBJ whole genome shotgun (WGS) entry which is preliminary data.</text>
</comment>
<feature type="compositionally biased region" description="Polar residues" evidence="1">
    <location>
        <begin position="71"/>
        <end position="81"/>
    </location>
</feature>
<organism evidence="2">
    <name type="scientific">bioreactor metagenome</name>
    <dbReference type="NCBI Taxonomy" id="1076179"/>
    <lineage>
        <taxon>unclassified sequences</taxon>
        <taxon>metagenomes</taxon>
        <taxon>ecological metagenomes</taxon>
    </lineage>
</organism>
<dbReference type="AlphaFoldDB" id="A0A644XK87"/>
<gene>
    <name evidence="2" type="ORF">SDC9_62776</name>
</gene>
<protein>
    <submittedName>
        <fullName evidence="2">Uncharacterized protein</fullName>
    </submittedName>
</protein>
<dbReference type="EMBL" id="VSSQ01002602">
    <property type="protein sequence ID" value="MPM16397.1"/>
    <property type="molecule type" value="Genomic_DNA"/>
</dbReference>
<reference evidence="2" key="1">
    <citation type="submission" date="2019-08" db="EMBL/GenBank/DDBJ databases">
        <authorList>
            <person name="Kucharzyk K."/>
            <person name="Murdoch R.W."/>
            <person name="Higgins S."/>
            <person name="Loffler F."/>
        </authorList>
    </citation>
    <scope>NUCLEOTIDE SEQUENCE</scope>
</reference>
<accession>A0A644XK87</accession>
<proteinExistence type="predicted"/>
<evidence type="ECO:0000313" key="2">
    <source>
        <dbReference type="EMBL" id="MPM16397.1"/>
    </source>
</evidence>